<dbReference type="PANTHER" id="PTHR30026">
    <property type="entry name" value="OUTER MEMBRANE PROTEIN TOLC"/>
    <property type="match status" value="1"/>
</dbReference>
<dbReference type="InterPro" id="IPR003423">
    <property type="entry name" value="OMP_efflux"/>
</dbReference>
<reference evidence="7" key="1">
    <citation type="submission" date="2016-10" db="EMBL/GenBank/DDBJ databases">
        <authorList>
            <person name="de Groot N.N."/>
        </authorList>
    </citation>
    <scope>NUCLEOTIDE SEQUENCE</scope>
</reference>
<dbReference type="Gene3D" id="1.20.1600.10">
    <property type="entry name" value="Outer membrane efflux proteins (OEP)"/>
    <property type="match status" value="1"/>
</dbReference>
<protein>
    <submittedName>
        <fullName evidence="7">Outer membrane efflux protein, putative</fullName>
    </submittedName>
</protein>
<dbReference type="PANTHER" id="PTHR30026:SF20">
    <property type="entry name" value="OUTER MEMBRANE PROTEIN TOLC"/>
    <property type="match status" value="1"/>
</dbReference>
<comment type="subcellular location">
    <subcellularLocation>
        <location evidence="1">Cell outer membrane</location>
    </subcellularLocation>
</comment>
<organism evidence="7">
    <name type="scientific">hydrothermal vent metagenome</name>
    <dbReference type="NCBI Taxonomy" id="652676"/>
    <lineage>
        <taxon>unclassified sequences</taxon>
        <taxon>metagenomes</taxon>
        <taxon>ecological metagenomes</taxon>
    </lineage>
</organism>
<keyword evidence="3" id="KW-1134">Transmembrane beta strand</keyword>
<evidence type="ECO:0000256" key="2">
    <source>
        <dbReference type="ARBA" id="ARBA00022448"/>
    </source>
</evidence>
<dbReference type="AlphaFoldDB" id="A0A1W1C8D1"/>
<gene>
    <name evidence="7" type="ORF">MNB_SV-3-1117</name>
</gene>
<proteinExistence type="predicted"/>
<dbReference type="GO" id="GO:1990281">
    <property type="term" value="C:efflux pump complex"/>
    <property type="evidence" value="ECO:0007669"/>
    <property type="project" value="TreeGrafter"/>
</dbReference>
<accession>A0A1W1C8D1</accession>
<dbReference type="GO" id="GO:0015562">
    <property type="term" value="F:efflux transmembrane transporter activity"/>
    <property type="evidence" value="ECO:0007669"/>
    <property type="project" value="InterPro"/>
</dbReference>
<evidence type="ECO:0000256" key="6">
    <source>
        <dbReference type="ARBA" id="ARBA00023237"/>
    </source>
</evidence>
<keyword evidence="5" id="KW-0472">Membrane</keyword>
<sequence>MRNNTLKMGISLLLAGHLAHATTIATLLDAVKHRPQSTLDTLEVQRGALGERKISDKFMPKLDAFIGYEVYNRPSNLRPVLPTEMKTPGVALPFSKNISRLGVQFSWPVFVKSLYTLKEKASLMHLAAKDKKRLNLIQREAGVVGAVAYLRYMESLKGALLAKERSILATRKKVALMVKEGRAAQSQLLTLDTHINELKMNIIGIDQQKNSLFAKVETLTGISLRKSVPLRQKRRVKKGKIFALLPLEKKLRASRVGIKAAKEGYYPTLAMKGNYTYSHGDAYNNDESVNTGYGMLGLYVNIPLYDSSKSTAVEEAKLDYYKEKSLVDDTRDTLSVKAKELSREIALLKRSFGLAQKSVKEQRALLKIAKVSLENEVITQEEYLRYEDALANAKANLYKIRAQKWQDIAQLAVIYGNDLKGIVK</sequence>
<evidence type="ECO:0000256" key="3">
    <source>
        <dbReference type="ARBA" id="ARBA00022452"/>
    </source>
</evidence>
<evidence type="ECO:0000313" key="7">
    <source>
        <dbReference type="EMBL" id="SFV61995.1"/>
    </source>
</evidence>
<dbReference type="InterPro" id="IPR051906">
    <property type="entry name" value="TolC-like"/>
</dbReference>
<dbReference type="Pfam" id="PF02321">
    <property type="entry name" value="OEP"/>
    <property type="match status" value="1"/>
</dbReference>
<dbReference type="EMBL" id="FPHI01000022">
    <property type="protein sequence ID" value="SFV61995.1"/>
    <property type="molecule type" value="Genomic_DNA"/>
</dbReference>
<dbReference type="GO" id="GO:0015288">
    <property type="term" value="F:porin activity"/>
    <property type="evidence" value="ECO:0007669"/>
    <property type="project" value="TreeGrafter"/>
</dbReference>
<keyword evidence="4" id="KW-0812">Transmembrane</keyword>
<evidence type="ECO:0000256" key="5">
    <source>
        <dbReference type="ARBA" id="ARBA00023136"/>
    </source>
</evidence>
<dbReference type="GO" id="GO:0009279">
    <property type="term" value="C:cell outer membrane"/>
    <property type="evidence" value="ECO:0007669"/>
    <property type="project" value="UniProtKB-SubCell"/>
</dbReference>
<dbReference type="SUPFAM" id="SSF56954">
    <property type="entry name" value="Outer membrane efflux proteins (OEP)"/>
    <property type="match status" value="1"/>
</dbReference>
<name>A0A1W1C8D1_9ZZZZ</name>
<keyword evidence="2" id="KW-0813">Transport</keyword>
<keyword evidence="6" id="KW-0998">Cell outer membrane</keyword>
<evidence type="ECO:0000256" key="1">
    <source>
        <dbReference type="ARBA" id="ARBA00004442"/>
    </source>
</evidence>
<evidence type="ECO:0000256" key="4">
    <source>
        <dbReference type="ARBA" id="ARBA00022692"/>
    </source>
</evidence>